<organism evidence="2">
    <name type="scientific">Microvirga ossetica</name>
    <dbReference type="NCBI Taxonomy" id="1882682"/>
    <lineage>
        <taxon>Bacteria</taxon>
        <taxon>Pseudomonadati</taxon>
        <taxon>Pseudomonadota</taxon>
        <taxon>Alphaproteobacteria</taxon>
        <taxon>Hyphomicrobiales</taxon>
        <taxon>Methylobacteriaceae</taxon>
        <taxon>Microvirga</taxon>
    </lineage>
</organism>
<dbReference type="KEGG" id="moc:BB934_20595"/>
<feature type="region of interest" description="Disordered" evidence="1">
    <location>
        <begin position="172"/>
        <end position="193"/>
    </location>
</feature>
<reference evidence="2" key="1">
    <citation type="submission" date="2016-07" db="EMBL/GenBank/DDBJ databases">
        <title>Microvirga ossetica sp. nov. a new species of rhizobia isolated from root nodules of the legume species Vicia alpestris Steven originated from North Ossetia region in the Caucasus.</title>
        <authorList>
            <person name="Safronova V.I."/>
            <person name="Kuznetsova I.G."/>
            <person name="Sazanova A.L."/>
            <person name="Belimov A."/>
            <person name="Andronov E."/>
            <person name="Osledkin Y.S."/>
            <person name="Onishchuk O.P."/>
            <person name="Kurchak O.N."/>
            <person name="Shaposhnikov A.I."/>
            <person name="Willems A."/>
            <person name="Tikhonovich I.A."/>
        </authorList>
    </citation>
    <scope>NUCLEOTIDE SEQUENCE [LARGE SCALE GENOMIC DNA]</scope>
    <source>
        <strain evidence="2">V5/3M</strain>
    </source>
</reference>
<dbReference type="AlphaFoldDB" id="A0A1B2EK38"/>
<name>A0A1B2EK38_9HYPH</name>
<evidence type="ECO:0000256" key="1">
    <source>
        <dbReference type="SAM" id="MobiDB-lite"/>
    </source>
</evidence>
<protein>
    <submittedName>
        <fullName evidence="2">Uncharacterized protein</fullName>
    </submittedName>
</protein>
<evidence type="ECO:0000313" key="2">
    <source>
        <dbReference type="EMBL" id="ANY80334.1"/>
    </source>
</evidence>
<proteinExistence type="predicted"/>
<gene>
    <name evidence="2" type="ORF">BB934_20595</name>
</gene>
<dbReference type="EMBL" id="CP016616">
    <property type="protein sequence ID" value="ANY80334.1"/>
    <property type="molecule type" value="Genomic_DNA"/>
</dbReference>
<sequence>MPSVIAIEAKPLEFEDIDSGFFHLYLVKTQTDASGRVISEKVIRGSLEGFDDLGTIAGANLASSPDRRGSDTPAERHRTVLDLGTRNADDVWNVMVQHAVNIDRADLRYSLDIVREIPGDDLNSNSVIASVLHTAGLSVAASLPVDVSRSEAPLYGQLQFMKVDDTLSGTANRDRIASGVGNDTVRSGGGRRLGLGRKWRRPSLWQFGQRQSFRWERQRPAV</sequence>
<accession>A0A1B2EK38</accession>